<gene>
    <name evidence="1" type="ORF">LTS18_000954</name>
</gene>
<keyword evidence="2" id="KW-1185">Reference proteome</keyword>
<accession>A0ACC3DC74</accession>
<organism evidence="1 2">
    <name type="scientific">Coniosporium uncinatum</name>
    <dbReference type="NCBI Taxonomy" id="93489"/>
    <lineage>
        <taxon>Eukaryota</taxon>
        <taxon>Fungi</taxon>
        <taxon>Dikarya</taxon>
        <taxon>Ascomycota</taxon>
        <taxon>Pezizomycotina</taxon>
        <taxon>Dothideomycetes</taxon>
        <taxon>Dothideomycetes incertae sedis</taxon>
        <taxon>Coniosporium</taxon>
    </lineage>
</organism>
<name>A0ACC3DC74_9PEZI</name>
<dbReference type="Proteomes" id="UP001186974">
    <property type="component" value="Unassembled WGS sequence"/>
</dbReference>
<sequence length="142" mass="16243">MHHIVCIVFNREDAEARRKARWLIRTLVDDCAARGWGEYRTHIALMDQIAGTYNFNDNARMKLDERIKNALDPNGILAPGKNGIWPKNYNKEEWALSAALTPRAKSVDQLQNCGCECAALRRWKKVSRSSWHLKGATAEILH</sequence>
<protein>
    <submittedName>
        <fullName evidence="1">Uncharacterized protein</fullName>
    </submittedName>
</protein>
<reference evidence="1" key="1">
    <citation type="submission" date="2024-09" db="EMBL/GenBank/DDBJ databases">
        <title>Black Yeasts Isolated from many extreme environments.</title>
        <authorList>
            <person name="Coleine C."/>
            <person name="Stajich J.E."/>
            <person name="Selbmann L."/>
        </authorList>
    </citation>
    <scope>NUCLEOTIDE SEQUENCE</scope>
    <source>
        <strain evidence="1">CCFEE 5737</strain>
    </source>
</reference>
<evidence type="ECO:0000313" key="2">
    <source>
        <dbReference type="Proteomes" id="UP001186974"/>
    </source>
</evidence>
<proteinExistence type="predicted"/>
<comment type="caution">
    <text evidence="1">The sequence shown here is derived from an EMBL/GenBank/DDBJ whole genome shotgun (WGS) entry which is preliminary data.</text>
</comment>
<dbReference type="EMBL" id="JAWDJW010006388">
    <property type="protein sequence ID" value="KAK3064958.1"/>
    <property type="molecule type" value="Genomic_DNA"/>
</dbReference>
<evidence type="ECO:0000313" key="1">
    <source>
        <dbReference type="EMBL" id="KAK3064958.1"/>
    </source>
</evidence>